<dbReference type="PANTHER" id="PTHR22443:SF18">
    <property type="entry name" value="NON-SPECIFIC LETHAL 1, ISOFORM M"/>
    <property type="match status" value="1"/>
</dbReference>
<feature type="signal peptide" evidence="2">
    <location>
        <begin position="1"/>
        <end position="22"/>
    </location>
</feature>
<dbReference type="AlphaFoldDB" id="A0ABD0K4U2"/>
<dbReference type="EMBL" id="JACVVK020000251">
    <property type="protein sequence ID" value="KAK7482097.1"/>
    <property type="molecule type" value="Genomic_DNA"/>
</dbReference>
<feature type="compositionally biased region" description="Low complexity" evidence="1">
    <location>
        <begin position="406"/>
        <end position="415"/>
    </location>
</feature>
<proteinExistence type="predicted"/>
<evidence type="ECO:0000313" key="3">
    <source>
        <dbReference type="EMBL" id="KAK7482097.1"/>
    </source>
</evidence>
<protein>
    <submittedName>
        <fullName evidence="3">Uncharacterized protein</fullName>
    </submittedName>
</protein>
<comment type="caution">
    <text evidence="3">The sequence shown here is derived from an EMBL/GenBank/DDBJ whole genome shotgun (WGS) entry which is preliminary data.</text>
</comment>
<name>A0ABD0K4U2_9CAEN</name>
<accession>A0ABD0K4U2</accession>
<feature type="region of interest" description="Disordered" evidence="1">
    <location>
        <begin position="126"/>
        <end position="230"/>
    </location>
</feature>
<feature type="region of interest" description="Disordered" evidence="1">
    <location>
        <begin position="405"/>
        <end position="435"/>
    </location>
</feature>
<evidence type="ECO:0000256" key="1">
    <source>
        <dbReference type="SAM" id="MobiDB-lite"/>
    </source>
</evidence>
<sequence>MSGPLPLRLCCMAAMAPALTEAATQAKIKLPESSTAASSDSVNGRDLRHSLAKSETSPKDKLTKVAKPVGGLATSVPVSHLNGDPLRSSQKPTTALGKLGSIKVSANIKGLLAGRSNVFQREFIKSLGPNGKRGQRMNQPSPLGQGNEEADKCRNQLEPNGSHAQPREDDGRSAAGNARGIRRSDRSSGQELNLARSTRNMCRNAEEGDKTTVPAVNKNTDPALGAGTRPSLRIAPATTVTATSSHIQPLESSVDVECSEVKQARVEAAKKQAQLERRGEFLIRRLRRVEGHQMESHVRLQLAHFIEYQRNNLQTVAKTISPSANPNDSSSDLKAELFSEEVKNLSTAALVSLVRRLQASQSVAHQPAVKPEVTNVLTMGSDVRRESKVTAEKLLMNLSFMQSALDSDATESSSGGESGDDDDLDADHPAPSMPL</sequence>
<dbReference type="Proteomes" id="UP001519460">
    <property type="component" value="Unassembled WGS sequence"/>
</dbReference>
<feature type="compositionally biased region" description="Polar residues" evidence="1">
    <location>
        <begin position="189"/>
        <end position="201"/>
    </location>
</feature>
<organism evidence="3 4">
    <name type="scientific">Batillaria attramentaria</name>
    <dbReference type="NCBI Taxonomy" id="370345"/>
    <lineage>
        <taxon>Eukaryota</taxon>
        <taxon>Metazoa</taxon>
        <taxon>Spiralia</taxon>
        <taxon>Lophotrochozoa</taxon>
        <taxon>Mollusca</taxon>
        <taxon>Gastropoda</taxon>
        <taxon>Caenogastropoda</taxon>
        <taxon>Sorbeoconcha</taxon>
        <taxon>Cerithioidea</taxon>
        <taxon>Batillariidae</taxon>
        <taxon>Batillaria</taxon>
    </lineage>
</organism>
<feature type="chain" id="PRO_5044820799" evidence="2">
    <location>
        <begin position="23"/>
        <end position="435"/>
    </location>
</feature>
<feature type="region of interest" description="Disordered" evidence="1">
    <location>
        <begin position="30"/>
        <end position="66"/>
    </location>
</feature>
<keyword evidence="2" id="KW-0732">Signal</keyword>
<reference evidence="3 4" key="1">
    <citation type="journal article" date="2023" name="Sci. Data">
        <title>Genome assembly of the Korean intertidal mud-creeper Batillaria attramentaria.</title>
        <authorList>
            <person name="Patra A.K."/>
            <person name="Ho P.T."/>
            <person name="Jun S."/>
            <person name="Lee S.J."/>
            <person name="Kim Y."/>
            <person name="Won Y.J."/>
        </authorList>
    </citation>
    <scope>NUCLEOTIDE SEQUENCE [LARGE SCALE GENOMIC DNA]</scope>
    <source>
        <strain evidence="3">Wonlab-2016</strain>
    </source>
</reference>
<evidence type="ECO:0000313" key="4">
    <source>
        <dbReference type="Proteomes" id="UP001519460"/>
    </source>
</evidence>
<dbReference type="InterPro" id="IPR026180">
    <property type="entry name" value="NSL1"/>
</dbReference>
<feature type="compositionally biased region" description="Polar residues" evidence="1">
    <location>
        <begin position="32"/>
        <end position="42"/>
    </location>
</feature>
<gene>
    <name evidence="3" type="ORF">BaRGS_00026681</name>
</gene>
<evidence type="ECO:0000256" key="2">
    <source>
        <dbReference type="SAM" id="SignalP"/>
    </source>
</evidence>
<dbReference type="PANTHER" id="PTHR22443">
    <property type="entry name" value="NON-SPECIFIC LETHAL 1, ISOFORM M"/>
    <property type="match status" value="1"/>
</dbReference>
<keyword evidence="4" id="KW-1185">Reference proteome</keyword>